<sequence length="332" mass="37275">MTRINYQTLSPGTRTYISVLLLTILNYYSQQKVLMFQPQGFEQRSINTSLGRMVYYTAAKSPWQDNFTGKDDRETLVFLHGFGGGSSAYEWSKVYPAFAAEYRVIAPDLIGWGRSEHPARSYKIEDYLTTIREFIEQTCTGPVTAIASSLTAAFTIRVASDHPDLFKSLILTTPAGLSDFGEDYSRSFFAQLISVPVVDRLLYSTGVATSGGIRSFLEQRQFAQSNRVYQEIVDAYLQSAQQPNAEYAALSFVRGDLCFDLSLYIQQLTTPTAIIWGQRSEFTGPSIGRRLAEINPQAIRFFQQLEDVGLTPQLELPAVTIGLIRQFLPLLN</sequence>
<keyword evidence="3" id="KW-1185">Reference proteome</keyword>
<evidence type="ECO:0000313" key="3">
    <source>
        <dbReference type="Proteomes" id="UP000245124"/>
    </source>
</evidence>
<accession>A0A2R5FUU9</accession>
<keyword evidence="2" id="KW-0378">Hydrolase</keyword>
<dbReference type="Gene3D" id="3.40.50.1820">
    <property type="entry name" value="alpha/beta hydrolase"/>
    <property type="match status" value="1"/>
</dbReference>
<reference evidence="2 3" key="1">
    <citation type="submission" date="2017-06" db="EMBL/GenBank/DDBJ databases">
        <title>Genome sequencing of cyanobaciteial culture collection at National Institute for Environmental Studies (NIES).</title>
        <authorList>
            <person name="Hirose Y."/>
            <person name="Shimura Y."/>
            <person name="Fujisawa T."/>
            <person name="Nakamura Y."/>
            <person name="Kawachi M."/>
        </authorList>
    </citation>
    <scope>NUCLEOTIDE SEQUENCE [LARGE SCALE GENOMIC DNA]</scope>
    <source>
        <strain evidence="2 3">NIES-4072</strain>
    </source>
</reference>
<dbReference type="GO" id="GO:0016787">
    <property type="term" value="F:hydrolase activity"/>
    <property type="evidence" value="ECO:0007669"/>
    <property type="project" value="UniProtKB-KW"/>
</dbReference>
<dbReference type="AlphaFoldDB" id="A0A2R5FUU9"/>
<dbReference type="EMBL" id="BDUD01000001">
    <property type="protein sequence ID" value="GBG19611.1"/>
    <property type="molecule type" value="Genomic_DNA"/>
</dbReference>
<proteinExistence type="predicted"/>
<evidence type="ECO:0000259" key="1">
    <source>
        <dbReference type="Pfam" id="PF00561"/>
    </source>
</evidence>
<dbReference type="Pfam" id="PF00561">
    <property type="entry name" value="Abhydrolase_1"/>
    <property type="match status" value="1"/>
</dbReference>
<dbReference type="InterPro" id="IPR000073">
    <property type="entry name" value="AB_hydrolase_1"/>
</dbReference>
<protein>
    <submittedName>
        <fullName evidence="2">Alpha/beta hydrolase fold protein</fullName>
    </submittedName>
</protein>
<dbReference type="InterPro" id="IPR029058">
    <property type="entry name" value="AB_hydrolase_fold"/>
</dbReference>
<dbReference type="Proteomes" id="UP000245124">
    <property type="component" value="Unassembled WGS sequence"/>
</dbReference>
<dbReference type="SUPFAM" id="SSF53474">
    <property type="entry name" value="alpha/beta-Hydrolases"/>
    <property type="match status" value="1"/>
</dbReference>
<gene>
    <name evidence="2" type="ORF">NIES4072_32790</name>
</gene>
<dbReference type="PANTHER" id="PTHR46438">
    <property type="entry name" value="ALPHA/BETA-HYDROLASES SUPERFAMILY PROTEIN"/>
    <property type="match status" value="1"/>
</dbReference>
<feature type="domain" description="AB hydrolase-1" evidence="1">
    <location>
        <begin position="75"/>
        <end position="307"/>
    </location>
</feature>
<name>A0A2R5FUU9_NOSCO</name>
<comment type="caution">
    <text evidence="2">The sequence shown here is derived from an EMBL/GenBank/DDBJ whole genome shotgun (WGS) entry which is preliminary data.</text>
</comment>
<evidence type="ECO:0000313" key="2">
    <source>
        <dbReference type="EMBL" id="GBG19611.1"/>
    </source>
</evidence>
<dbReference type="PANTHER" id="PTHR46438:SF2">
    <property type="entry name" value="ALPHA_BETA-HYDROLASES SUPERFAMILY PROTEIN"/>
    <property type="match status" value="1"/>
</dbReference>
<organism evidence="2 3">
    <name type="scientific">Nostoc commune NIES-4072</name>
    <dbReference type="NCBI Taxonomy" id="2005467"/>
    <lineage>
        <taxon>Bacteria</taxon>
        <taxon>Bacillati</taxon>
        <taxon>Cyanobacteriota</taxon>
        <taxon>Cyanophyceae</taxon>
        <taxon>Nostocales</taxon>
        <taxon>Nostocaceae</taxon>
        <taxon>Nostoc</taxon>
    </lineage>
</organism>
<dbReference type="PRINTS" id="PR00111">
    <property type="entry name" value="ABHYDROLASE"/>
</dbReference>